<gene>
    <name evidence="3" type="primary">rimP</name>
    <name evidence="6" type="ORF">SAMN05421739_102728</name>
</gene>
<evidence type="ECO:0000256" key="2">
    <source>
        <dbReference type="ARBA" id="ARBA00022517"/>
    </source>
</evidence>
<proteinExistence type="inferred from homology"/>
<dbReference type="Proteomes" id="UP000198724">
    <property type="component" value="Unassembled WGS sequence"/>
</dbReference>
<dbReference type="GO" id="GO:0000028">
    <property type="term" value="P:ribosomal small subunit assembly"/>
    <property type="evidence" value="ECO:0007669"/>
    <property type="project" value="TreeGrafter"/>
</dbReference>
<evidence type="ECO:0000313" key="7">
    <source>
        <dbReference type="Proteomes" id="UP000198724"/>
    </source>
</evidence>
<dbReference type="SUPFAM" id="SSF75420">
    <property type="entry name" value="YhbC-like, N-terminal domain"/>
    <property type="match status" value="1"/>
</dbReference>
<evidence type="ECO:0000259" key="4">
    <source>
        <dbReference type="Pfam" id="PF02576"/>
    </source>
</evidence>
<name>A0A1I2SKE4_9BACT</name>
<dbReference type="EMBL" id="FOOT01000002">
    <property type="protein sequence ID" value="SFG50736.1"/>
    <property type="molecule type" value="Genomic_DNA"/>
</dbReference>
<keyword evidence="2 3" id="KW-0690">Ribosome biogenesis</keyword>
<dbReference type="InterPro" id="IPR028989">
    <property type="entry name" value="RimP_N"/>
</dbReference>
<dbReference type="InterPro" id="IPR035956">
    <property type="entry name" value="RimP_N_sf"/>
</dbReference>
<dbReference type="CDD" id="cd01734">
    <property type="entry name" value="YlxS_C"/>
    <property type="match status" value="1"/>
</dbReference>
<dbReference type="SUPFAM" id="SSF74942">
    <property type="entry name" value="YhbC-like, C-terminal domain"/>
    <property type="match status" value="1"/>
</dbReference>
<reference evidence="7" key="1">
    <citation type="submission" date="2016-10" db="EMBL/GenBank/DDBJ databases">
        <authorList>
            <person name="Varghese N."/>
            <person name="Submissions S."/>
        </authorList>
    </citation>
    <scope>NUCLEOTIDE SEQUENCE [LARGE SCALE GENOMIC DNA]</scope>
    <source>
        <strain evidence="7">LP51</strain>
    </source>
</reference>
<dbReference type="STRING" id="1436961.SAMN05421739_102728"/>
<evidence type="ECO:0000259" key="5">
    <source>
        <dbReference type="Pfam" id="PF17384"/>
    </source>
</evidence>
<keyword evidence="7" id="KW-1185">Reference proteome</keyword>
<dbReference type="Pfam" id="PF17384">
    <property type="entry name" value="DUF150_C"/>
    <property type="match status" value="1"/>
</dbReference>
<dbReference type="InterPro" id="IPR036847">
    <property type="entry name" value="RimP_C_sf"/>
</dbReference>
<dbReference type="Gene3D" id="3.30.300.70">
    <property type="entry name" value="RimP-like superfamily, N-terminal"/>
    <property type="match status" value="1"/>
</dbReference>
<dbReference type="RefSeq" id="WP_245756156.1">
    <property type="nucleotide sequence ID" value="NZ_FOOT01000002.1"/>
</dbReference>
<dbReference type="GO" id="GO:0006412">
    <property type="term" value="P:translation"/>
    <property type="evidence" value="ECO:0007669"/>
    <property type="project" value="TreeGrafter"/>
</dbReference>
<dbReference type="GO" id="GO:0005829">
    <property type="term" value="C:cytosol"/>
    <property type="evidence" value="ECO:0007669"/>
    <property type="project" value="TreeGrafter"/>
</dbReference>
<dbReference type="InterPro" id="IPR028998">
    <property type="entry name" value="RimP_C"/>
</dbReference>
<dbReference type="InterPro" id="IPR003728">
    <property type="entry name" value="Ribosome_maturation_RimP"/>
</dbReference>
<evidence type="ECO:0000256" key="1">
    <source>
        <dbReference type="ARBA" id="ARBA00022490"/>
    </source>
</evidence>
<accession>A0A1I2SKE4</accession>
<dbReference type="Pfam" id="PF02576">
    <property type="entry name" value="RimP_N"/>
    <property type="match status" value="1"/>
</dbReference>
<evidence type="ECO:0000313" key="6">
    <source>
        <dbReference type="EMBL" id="SFG50736.1"/>
    </source>
</evidence>
<comment type="similarity">
    <text evidence="3">Belongs to the RimP family.</text>
</comment>
<dbReference type="PANTHER" id="PTHR33867:SF1">
    <property type="entry name" value="RIBOSOME MATURATION FACTOR RIMP"/>
    <property type="match status" value="1"/>
</dbReference>
<organism evidence="6 7">
    <name type="scientific">Pontibacter chinhatensis</name>
    <dbReference type="NCBI Taxonomy" id="1436961"/>
    <lineage>
        <taxon>Bacteria</taxon>
        <taxon>Pseudomonadati</taxon>
        <taxon>Bacteroidota</taxon>
        <taxon>Cytophagia</taxon>
        <taxon>Cytophagales</taxon>
        <taxon>Hymenobacteraceae</taxon>
        <taxon>Pontibacter</taxon>
    </lineage>
</organism>
<comment type="subcellular location">
    <subcellularLocation>
        <location evidence="3">Cytoplasm</location>
    </subcellularLocation>
</comment>
<comment type="function">
    <text evidence="3">Required for maturation of 30S ribosomal subunits.</text>
</comment>
<dbReference type="HAMAP" id="MF_01077">
    <property type="entry name" value="RimP"/>
    <property type="match status" value="1"/>
</dbReference>
<dbReference type="PANTHER" id="PTHR33867">
    <property type="entry name" value="RIBOSOME MATURATION FACTOR RIMP"/>
    <property type="match status" value="1"/>
</dbReference>
<feature type="domain" description="Ribosome maturation factor RimP C-terminal" evidence="5">
    <location>
        <begin position="86"/>
        <end position="156"/>
    </location>
</feature>
<protein>
    <recommendedName>
        <fullName evidence="3">Ribosome maturation factor RimP</fullName>
    </recommendedName>
</protein>
<feature type="domain" description="Ribosome maturation factor RimP N-terminal" evidence="4">
    <location>
        <begin position="16"/>
        <end position="83"/>
    </location>
</feature>
<keyword evidence="1 3" id="KW-0963">Cytoplasm</keyword>
<sequence length="157" mass="17108">MALTAKNIREMAEASLPEGDLFIVDVAVSDSPARPKITVLADGEQGITIDQCATISRRINAKIAEAYGEELAYVLEVSSPGVDFPLTQPQQFKRNTGRSLKVKLQDGTEKTGKLEEVTDTGLNLMEEVKQKGKKVTYVPVQIPFGDIVKANVVISFK</sequence>
<dbReference type="AlphaFoldDB" id="A0A1I2SKE4"/>
<evidence type="ECO:0000256" key="3">
    <source>
        <dbReference type="HAMAP-Rule" id="MF_01077"/>
    </source>
</evidence>